<accession>A0A379PKR3</accession>
<evidence type="ECO:0000313" key="2">
    <source>
        <dbReference type="Proteomes" id="UP000254919"/>
    </source>
</evidence>
<name>A0A379PKR3_9PROT</name>
<dbReference type="Proteomes" id="UP000254919">
    <property type="component" value="Unassembled WGS sequence"/>
</dbReference>
<organism evidence="1 2">
    <name type="scientific">Roseomonas mucosa</name>
    <dbReference type="NCBI Taxonomy" id="207340"/>
    <lineage>
        <taxon>Bacteria</taxon>
        <taxon>Pseudomonadati</taxon>
        <taxon>Pseudomonadota</taxon>
        <taxon>Alphaproteobacteria</taxon>
        <taxon>Acetobacterales</taxon>
        <taxon>Roseomonadaceae</taxon>
        <taxon>Roseomonas</taxon>
    </lineage>
</organism>
<protein>
    <submittedName>
        <fullName evidence="1">Uncharacterized protein</fullName>
    </submittedName>
</protein>
<evidence type="ECO:0000313" key="1">
    <source>
        <dbReference type="EMBL" id="SUE95527.1"/>
    </source>
</evidence>
<gene>
    <name evidence="1" type="ORF">NCTC13291_04415</name>
</gene>
<reference evidence="1 2" key="1">
    <citation type="submission" date="2018-06" db="EMBL/GenBank/DDBJ databases">
        <authorList>
            <consortium name="Pathogen Informatics"/>
            <person name="Doyle S."/>
        </authorList>
    </citation>
    <scope>NUCLEOTIDE SEQUENCE [LARGE SCALE GENOMIC DNA]</scope>
    <source>
        <strain evidence="1 2">NCTC13291</strain>
    </source>
</reference>
<proteinExistence type="predicted"/>
<dbReference type="EMBL" id="UGVN01000003">
    <property type="protein sequence ID" value="SUE95527.1"/>
    <property type="molecule type" value="Genomic_DNA"/>
</dbReference>
<dbReference type="RefSeq" id="WP_019463416.1">
    <property type="nucleotide sequence ID" value="NZ_AP031465.1"/>
</dbReference>
<sequence length="132" mass="15039">MLRQYHAPRRQGGDNPLGVGTIALGAVFYLQDDGHWRARFRGGAICRAPWIVEAFLNGQYHAARRDPDTGHWLSVYVANRTDLALVRSLRDGRRRTVAIRVLQLHEDEGLGFPDNRYPALPTLLRPKQWRAA</sequence>
<dbReference type="AlphaFoldDB" id="A0A379PKR3"/>